<dbReference type="InParanoid" id="A0A0G4FM53"/>
<gene>
    <name evidence="2" type="ORF">Vbra_9350</name>
</gene>
<organism evidence="2 3">
    <name type="scientific">Vitrella brassicaformis (strain CCMP3155)</name>
    <dbReference type="NCBI Taxonomy" id="1169540"/>
    <lineage>
        <taxon>Eukaryota</taxon>
        <taxon>Sar</taxon>
        <taxon>Alveolata</taxon>
        <taxon>Colpodellida</taxon>
        <taxon>Vitrellaceae</taxon>
        <taxon>Vitrella</taxon>
    </lineage>
</organism>
<evidence type="ECO:0000313" key="2">
    <source>
        <dbReference type="EMBL" id="CEM15045.1"/>
    </source>
</evidence>
<name>A0A0G4FM53_VITBC</name>
<feature type="region of interest" description="Disordered" evidence="1">
    <location>
        <begin position="1"/>
        <end position="45"/>
    </location>
</feature>
<dbReference type="EMBL" id="CDMY01000464">
    <property type="protein sequence ID" value="CEM15045.1"/>
    <property type="molecule type" value="Genomic_DNA"/>
</dbReference>
<protein>
    <submittedName>
        <fullName evidence="2">Uncharacterized protein</fullName>
    </submittedName>
</protein>
<dbReference type="AlphaFoldDB" id="A0A0G4FM53"/>
<feature type="compositionally biased region" description="Basic residues" evidence="1">
    <location>
        <begin position="1"/>
        <end position="11"/>
    </location>
</feature>
<evidence type="ECO:0000256" key="1">
    <source>
        <dbReference type="SAM" id="MobiDB-lite"/>
    </source>
</evidence>
<keyword evidence="3" id="KW-1185">Reference proteome</keyword>
<dbReference type="VEuPathDB" id="CryptoDB:Vbra_9350"/>
<evidence type="ECO:0000313" key="3">
    <source>
        <dbReference type="Proteomes" id="UP000041254"/>
    </source>
</evidence>
<sequence length="96" mass="10614">MALRSMHHQHTAMRFDPQRQQHHHWQGGQAELREGPTAASGSRLGGDAAAFTSWAGGLGCRDVDEACDEDFQQMGVGQWMSGSFQGVCRYSVPRRP</sequence>
<proteinExistence type="predicted"/>
<reference evidence="2 3" key="1">
    <citation type="submission" date="2014-11" db="EMBL/GenBank/DDBJ databases">
        <authorList>
            <person name="Zhu J."/>
            <person name="Qi W."/>
            <person name="Song R."/>
        </authorList>
    </citation>
    <scope>NUCLEOTIDE SEQUENCE [LARGE SCALE GENOMIC DNA]</scope>
</reference>
<dbReference type="Proteomes" id="UP000041254">
    <property type="component" value="Unassembled WGS sequence"/>
</dbReference>
<accession>A0A0G4FM53</accession>